<reference evidence="5" key="1">
    <citation type="submission" date="2019-01" db="EMBL/GenBank/DDBJ databases">
        <title>Draft genome sequences of three monokaryotic isolates of the white-rot basidiomycete fungus Dichomitus squalens.</title>
        <authorList>
            <consortium name="DOE Joint Genome Institute"/>
            <person name="Lopez S.C."/>
            <person name="Andreopoulos B."/>
            <person name="Pangilinan J."/>
            <person name="Lipzen A."/>
            <person name="Riley R."/>
            <person name="Ahrendt S."/>
            <person name="Ng V."/>
            <person name="Barry K."/>
            <person name="Daum C."/>
            <person name="Grigoriev I.V."/>
            <person name="Hilden K.S."/>
            <person name="Makela M.R."/>
            <person name="de Vries R.P."/>
        </authorList>
    </citation>
    <scope>NUCLEOTIDE SEQUENCE [LARGE SCALE GENOMIC DNA]</scope>
    <source>
        <strain evidence="5">OM18370.1</strain>
    </source>
</reference>
<accession>A0A4Q9MDC7</accession>
<dbReference type="Gene3D" id="3.40.50.1820">
    <property type="entry name" value="alpha/beta hydrolase"/>
    <property type="match status" value="1"/>
</dbReference>
<dbReference type="PANTHER" id="PTHR11559">
    <property type="entry name" value="CARBOXYLESTERASE"/>
    <property type="match status" value="1"/>
</dbReference>
<dbReference type="InterPro" id="IPR019819">
    <property type="entry name" value="Carboxylesterase_B_CS"/>
</dbReference>
<dbReference type="SUPFAM" id="SSF53474">
    <property type="entry name" value="alpha/beta-Hydrolases"/>
    <property type="match status" value="1"/>
</dbReference>
<evidence type="ECO:0000256" key="2">
    <source>
        <dbReference type="ARBA" id="ARBA00022801"/>
    </source>
</evidence>
<dbReference type="Pfam" id="PF00135">
    <property type="entry name" value="COesterase"/>
    <property type="match status" value="1"/>
</dbReference>
<dbReference type="PROSITE" id="PS00941">
    <property type="entry name" value="CARBOXYLESTERASE_B_2"/>
    <property type="match status" value="1"/>
</dbReference>
<evidence type="ECO:0000259" key="4">
    <source>
        <dbReference type="Pfam" id="PF00135"/>
    </source>
</evidence>
<dbReference type="AlphaFoldDB" id="A0A4Q9MDC7"/>
<dbReference type="InterPro" id="IPR029058">
    <property type="entry name" value="AB_hydrolase_fold"/>
</dbReference>
<dbReference type="InterPro" id="IPR050309">
    <property type="entry name" value="Type-B_Carboxylest/Lipase"/>
</dbReference>
<dbReference type="InterPro" id="IPR002018">
    <property type="entry name" value="CarbesteraseB"/>
</dbReference>
<feature type="domain" description="Carboxylesterase type B" evidence="4">
    <location>
        <begin position="29"/>
        <end position="516"/>
    </location>
</feature>
<dbReference type="EMBL" id="ML143463">
    <property type="protein sequence ID" value="TBU25305.1"/>
    <property type="molecule type" value="Genomic_DNA"/>
</dbReference>
<dbReference type="PROSITE" id="PS00122">
    <property type="entry name" value="CARBOXYLESTERASE_B_1"/>
    <property type="match status" value="1"/>
</dbReference>
<dbReference type="InterPro" id="IPR019826">
    <property type="entry name" value="Carboxylesterase_B_AS"/>
</dbReference>
<proteinExistence type="inferred from homology"/>
<keyword evidence="2 3" id="KW-0378">Hydrolase</keyword>
<evidence type="ECO:0000256" key="1">
    <source>
        <dbReference type="ARBA" id="ARBA00005964"/>
    </source>
</evidence>
<gene>
    <name evidence="5" type="ORF">BD311DRAFT_764787</name>
</gene>
<sequence length="543" mass="59096">MGRSFFGVLVSSALPLLSSTSASPVSDPLVIHTPSGTFRGVATANGTEQWLGIPFAQPPIGSLRFKAPVPLINRSTSIQDASTFGNACPQVPSTSLGAAQSEDCLFLNVFRPNNVSTSEKIPVLFWIHGGAFMQGAASDPEYNPTFIIQRSVATGKPIIFVSTNYRLNTFGFLASRHVPPSDLNVGLQDQTAALEFVQHNIAAFGGDPEKVTIWGQSAGAGSVEAHVLFQSSTKLFRAAMFDSSTGPFKTAPPPSTYDESGKPYERLVNLTGCPSGPQSFACLRSLPFETLQNFTVAMTNEVLNQQLWQPTVGPAGSFVSERPSQRIASGNFLHVPILAGTNLNEGTTFSQSVRNLSVPSSEEDATFDTFIQELLIDPSTVTQDVYDTINTLYPANDSSLGAPFNTGDSLYDRAEAWYSDNMFLSPRRLLFNKAASLQPLFGYFFAEFIPGQDPSLGVFHASELILLFGQFPAVEQEFATQMVDFYVNFVNDLNPGAPWPQFTQTNKAVLQLMRDNITAILDDFLIDKTTFLDSAYVLNEFQK</sequence>
<evidence type="ECO:0000256" key="3">
    <source>
        <dbReference type="RuleBase" id="RU361235"/>
    </source>
</evidence>
<evidence type="ECO:0000313" key="5">
    <source>
        <dbReference type="EMBL" id="TBU25305.1"/>
    </source>
</evidence>
<feature type="signal peptide" evidence="3">
    <location>
        <begin position="1"/>
        <end position="22"/>
    </location>
</feature>
<feature type="chain" id="PRO_5020842851" description="Carboxylic ester hydrolase" evidence="3">
    <location>
        <begin position="23"/>
        <end position="543"/>
    </location>
</feature>
<organism evidence="5">
    <name type="scientific">Dichomitus squalens</name>
    <dbReference type="NCBI Taxonomy" id="114155"/>
    <lineage>
        <taxon>Eukaryota</taxon>
        <taxon>Fungi</taxon>
        <taxon>Dikarya</taxon>
        <taxon>Basidiomycota</taxon>
        <taxon>Agaricomycotina</taxon>
        <taxon>Agaricomycetes</taxon>
        <taxon>Polyporales</taxon>
        <taxon>Polyporaceae</taxon>
        <taxon>Dichomitus</taxon>
    </lineage>
</organism>
<dbReference type="Proteomes" id="UP000292957">
    <property type="component" value="Unassembled WGS sequence"/>
</dbReference>
<dbReference type="GO" id="GO:0016787">
    <property type="term" value="F:hydrolase activity"/>
    <property type="evidence" value="ECO:0007669"/>
    <property type="project" value="UniProtKB-KW"/>
</dbReference>
<name>A0A4Q9MDC7_9APHY</name>
<comment type="similarity">
    <text evidence="1 3">Belongs to the type-B carboxylesterase/lipase family.</text>
</comment>
<dbReference type="OrthoDB" id="408631at2759"/>
<dbReference type="EC" id="3.1.1.-" evidence="3"/>
<keyword evidence="3" id="KW-0732">Signal</keyword>
<protein>
    <recommendedName>
        <fullName evidence="3">Carboxylic ester hydrolase</fullName>
        <ecNumber evidence="3">3.1.1.-</ecNumber>
    </recommendedName>
</protein>